<dbReference type="EMBL" id="CADEBC010000159">
    <property type="protein sequence ID" value="CAB3224603.1"/>
    <property type="molecule type" value="Genomic_DNA"/>
</dbReference>
<evidence type="ECO:0000313" key="5">
    <source>
        <dbReference type="Proteomes" id="UP000494256"/>
    </source>
</evidence>
<dbReference type="AlphaFoldDB" id="A0A8S1A257"/>
<dbReference type="EMBL" id="CADEBD010000312">
    <property type="protein sequence ID" value="CAB3242273.1"/>
    <property type="molecule type" value="Genomic_DNA"/>
</dbReference>
<evidence type="ECO:0000313" key="4">
    <source>
        <dbReference type="Proteomes" id="UP000494106"/>
    </source>
</evidence>
<evidence type="ECO:0000313" key="3">
    <source>
        <dbReference type="EMBL" id="CAB3242273.1"/>
    </source>
</evidence>
<protein>
    <submittedName>
        <fullName evidence="3">Uncharacterized protein</fullName>
    </submittedName>
</protein>
<feature type="region of interest" description="Disordered" evidence="1">
    <location>
        <begin position="21"/>
        <end position="41"/>
    </location>
</feature>
<evidence type="ECO:0000313" key="2">
    <source>
        <dbReference type="EMBL" id="CAB3224603.1"/>
    </source>
</evidence>
<dbReference type="Proteomes" id="UP000494106">
    <property type="component" value="Unassembled WGS sequence"/>
</dbReference>
<organism evidence="3 5">
    <name type="scientific">Arctia plantaginis</name>
    <name type="common">Wood tiger moth</name>
    <name type="synonym">Phalaena plantaginis</name>
    <dbReference type="NCBI Taxonomy" id="874455"/>
    <lineage>
        <taxon>Eukaryota</taxon>
        <taxon>Metazoa</taxon>
        <taxon>Ecdysozoa</taxon>
        <taxon>Arthropoda</taxon>
        <taxon>Hexapoda</taxon>
        <taxon>Insecta</taxon>
        <taxon>Pterygota</taxon>
        <taxon>Neoptera</taxon>
        <taxon>Endopterygota</taxon>
        <taxon>Lepidoptera</taxon>
        <taxon>Glossata</taxon>
        <taxon>Ditrysia</taxon>
        <taxon>Noctuoidea</taxon>
        <taxon>Erebidae</taxon>
        <taxon>Arctiinae</taxon>
        <taxon>Arctia</taxon>
    </lineage>
</organism>
<proteinExistence type="predicted"/>
<dbReference type="OrthoDB" id="7439641at2759"/>
<sequence length="76" mass="8555">MHLPPIVHPHPLDMTVTECHRHHHLDPTDPAESPREVAPNDSDVLLGRVLAGEHPDQLIVTAIPNSWYSRCTREVV</sequence>
<gene>
    <name evidence="2" type="ORF">APLA_LOCUS2086</name>
    <name evidence="3" type="ORF">APLA_LOCUS9886</name>
</gene>
<keyword evidence="4" id="KW-1185">Reference proteome</keyword>
<evidence type="ECO:0000256" key="1">
    <source>
        <dbReference type="SAM" id="MobiDB-lite"/>
    </source>
</evidence>
<accession>A0A8S1A257</accession>
<dbReference type="Proteomes" id="UP000494256">
    <property type="component" value="Unassembled WGS sequence"/>
</dbReference>
<reference evidence="4 5" key="1">
    <citation type="submission" date="2020-04" db="EMBL/GenBank/DDBJ databases">
        <authorList>
            <person name="Wallbank WR R."/>
            <person name="Pardo Diaz C."/>
            <person name="Kozak K."/>
            <person name="Martin S."/>
            <person name="Jiggins C."/>
            <person name="Moest M."/>
            <person name="Warren A I."/>
            <person name="Byers J.R.P. K."/>
            <person name="Montejo-Kovacevich G."/>
            <person name="Yen C E."/>
        </authorList>
    </citation>
    <scope>NUCLEOTIDE SEQUENCE [LARGE SCALE GENOMIC DNA]</scope>
</reference>
<name>A0A8S1A257_ARCPL</name>
<comment type="caution">
    <text evidence="3">The sequence shown here is derived from an EMBL/GenBank/DDBJ whole genome shotgun (WGS) entry which is preliminary data.</text>
</comment>